<evidence type="ECO:0000313" key="2">
    <source>
        <dbReference type="EMBL" id="AWN82099.1"/>
    </source>
</evidence>
<keyword evidence="3" id="KW-1185">Reference proteome</keyword>
<evidence type="ECO:0000256" key="1">
    <source>
        <dbReference type="SAM" id="Phobius"/>
    </source>
</evidence>
<reference evidence="2 3" key="1">
    <citation type="submission" date="2018-05" db="EMBL/GenBank/DDBJ databases">
        <title>Candidatus Cardinium hertigii Genome Assembly.</title>
        <authorList>
            <person name="Showmaker K.C."/>
            <person name="Walden K.O."/>
            <person name="Fields C.J."/>
            <person name="Lambert K.N."/>
            <person name="Hudson M.E."/>
        </authorList>
    </citation>
    <scope>NUCLEOTIDE SEQUENCE [LARGE SCALE GENOMIC DNA]</scope>
    <source>
        <strain evidence="3">cHgTN10</strain>
    </source>
</reference>
<keyword evidence="1" id="KW-1133">Transmembrane helix</keyword>
<feature type="transmembrane region" description="Helical" evidence="1">
    <location>
        <begin position="43"/>
        <end position="62"/>
    </location>
</feature>
<gene>
    <name evidence="2" type="ORF">DK880_00793</name>
</gene>
<dbReference type="AlphaFoldDB" id="A0A2Z3L9R1"/>
<dbReference type="EMBL" id="CP029619">
    <property type="protein sequence ID" value="AWN82099.1"/>
    <property type="molecule type" value="Genomic_DNA"/>
</dbReference>
<name>A0A2Z3L9R1_9BACT</name>
<sequence length="71" mass="8273">MIVFLCRPLYRNIPTITMVTYKPIAYVTVVACPHPQSLFGTNWFLLFLSIFSYLQSKGVVFIKTDQKSFMF</sequence>
<proteinExistence type="predicted"/>
<keyword evidence="1" id="KW-0812">Transmembrane</keyword>
<protein>
    <submittedName>
        <fullName evidence="2">Uncharacterized protein</fullName>
    </submittedName>
</protein>
<organism evidence="2 3">
    <name type="scientific">Candidatus Cardinium hertigii</name>
    <dbReference type="NCBI Taxonomy" id="247481"/>
    <lineage>
        <taxon>Bacteria</taxon>
        <taxon>Pseudomonadati</taxon>
        <taxon>Bacteroidota</taxon>
        <taxon>Cytophagia</taxon>
        <taxon>Cytophagales</taxon>
        <taxon>Amoebophilaceae</taxon>
        <taxon>Candidatus Cardinium</taxon>
    </lineage>
</organism>
<accession>A0A2Z3L9R1</accession>
<dbReference type="Proteomes" id="UP000245872">
    <property type="component" value="Chromosome"/>
</dbReference>
<evidence type="ECO:0000313" key="3">
    <source>
        <dbReference type="Proteomes" id="UP000245872"/>
    </source>
</evidence>
<keyword evidence="1" id="KW-0472">Membrane</keyword>
<dbReference type="KEGG" id="cher:DK880_00793"/>